<name>A0A4Y8MS85_9BURK</name>
<dbReference type="PANTHER" id="PTHR32322:SF2">
    <property type="entry name" value="EAMA DOMAIN-CONTAINING PROTEIN"/>
    <property type="match status" value="1"/>
</dbReference>
<feature type="transmembrane region" description="Helical" evidence="6">
    <location>
        <begin position="194"/>
        <end position="213"/>
    </location>
</feature>
<sequence>MSNQTIVAAVTTNGATRSTLTLRNLGALLLLAVMWGLSIPITKLGLQTLPPLTLTAMRFGVAVPLLLMFVIVGKHSMPWRALPRVAALGVLGIGIGQVSQTFGVAGTSASVGTIISATIPIFIVFFAALRLRQPVSGLQQLGLLAAFAGIALVALGHEGATTSAQTTAGGATWVLLSALAIAFYYVWSVELTTAYGTATVAAWSTLFGFIALIPWTARELWDISSFHVTAQGFLAAVYLGVVVTVAGLFIWLSLLRVVPARVAASVQYLQPVVGVVAASAMFGDRIGATFVLGVALVLAGLALSMTSHRPARK</sequence>
<feature type="transmembrane region" description="Helical" evidence="6">
    <location>
        <begin position="25"/>
        <end position="46"/>
    </location>
</feature>
<dbReference type="InterPro" id="IPR037185">
    <property type="entry name" value="EmrE-like"/>
</dbReference>
<dbReference type="GO" id="GO:0016020">
    <property type="term" value="C:membrane"/>
    <property type="evidence" value="ECO:0007669"/>
    <property type="project" value="UniProtKB-SubCell"/>
</dbReference>
<evidence type="ECO:0000259" key="7">
    <source>
        <dbReference type="Pfam" id="PF00892"/>
    </source>
</evidence>
<accession>A0A4Y8MS85</accession>
<dbReference type="RefSeq" id="WP_134462244.1">
    <property type="nucleotide sequence ID" value="NZ_JBHMFL010000113.1"/>
</dbReference>
<proteinExistence type="inferred from homology"/>
<feature type="transmembrane region" description="Helical" evidence="6">
    <location>
        <begin position="288"/>
        <end position="306"/>
    </location>
</feature>
<comment type="caution">
    <text evidence="8">The sequence shown here is derived from an EMBL/GenBank/DDBJ whole genome shotgun (WGS) entry which is preliminary data.</text>
</comment>
<dbReference type="Pfam" id="PF00892">
    <property type="entry name" value="EamA"/>
    <property type="match status" value="2"/>
</dbReference>
<dbReference type="GeneID" id="97303430"/>
<dbReference type="Proteomes" id="UP000297385">
    <property type="component" value="Unassembled WGS sequence"/>
</dbReference>
<comment type="similarity">
    <text evidence="2">Belongs to the EamA transporter family.</text>
</comment>
<feature type="transmembrane region" description="Helical" evidence="6">
    <location>
        <begin position="109"/>
        <end position="129"/>
    </location>
</feature>
<evidence type="ECO:0000313" key="9">
    <source>
        <dbReference type="Proteomes" id="UP000297385"/>
    </source>
</evidence>
<feature type="transmembrane region" description="Helical" evidence="6">
    <location>
        <begin position="52"/>
        <end position="73"/>
    </location>
</feature>
<feature type="transmembrane region" description="Helical" evidence="6">
    <location>
        <begin position="262"/>
        <end position="282"/>
    </location>
</feature>
<feature type="transmembrane region" description="Helical" evidence="6">
    <location>
        <begin position="166"/>
        <end position="187"/>
    </location>
</feature>
<feature type="transmembrane region" description="Helical" evidence="6">
    <location>
        <begin position="141"/>
        <end position="160"/>
    </location>
</feature>
<gene>
    <name evidence="8" type="ORF">E2553_26450</name>
</gene>
<feature type="domain" description="EamA" evidence="7">
    <location>
        <begin position="170"/>
        <end position="305"/>
    </location>
</feature>
<evidence type="ECO:0000256" key="1">
    <source>
        <dbReference type="ARBA" id="ARBA00004141"/>
    </source>
</evidence>
<keyword evidence="5 6" id="KW-0472">Membrane</keyword>
<dbReference type="PANTHER" id="PTHR32322">
    <property type="entry name" value="INNER MEMBRANE TRANSPORTER"/>
    <property type="match status" value="1"/>
</dbReference>
<evidence type="ECO:0000256" key="3">
    <source>
        <dbReference type="ARBA" id="ARBA00022692"/>
    </source>
</evidence>
<evidence type="ECO:0000256" key="4">
    <source>
        <dbReference type="ARBA" id="ARBA00022989"/>
    </source>
</evidence>
<evidence type="ECO:0000313" key="8">
    <source>
        <dbReference type="EMBL" id="TFE40321.1"/>
    </source>
</evidence>
<dbReference type="SUPFAM" id="SSF103481">
    <property type="entry name" value="Multidrug resistance efflux transporter EmrE"/>
    <property type="match status" value="2"/>
</dbReference>
<dbReference type="InterPro" id="IPR000620">
    <property type="entry name" value="EamA_dom"/>
</dbReference>
<reference evidence="8 9" key="1">
    <citation type="submission" date="2019-03" db="EMBL/GenBank/DDBJ databases">
        <title>Complete Genome Sequence of Paraburkholderia dipogonis ICMP 19430T, a Nitrogen-fixing Symbiont of the South African Invasive Legume Dipogon lignosus in New Zealand.</title>
        <authorList>
            <person name="De Meyer S.E."/>
        </authorList>
    </citation>
    <scope>NUCLEOTIDE SEQUENCE [LARGE SCALE GENOMIC DNA]</scope>
    <source>
        <strain evidence="8 9">ICMP 19430</strain>
    </source>
</reference>
<feature type="transmembrane region" description="Helical" evidence="6">
    <location>
        <begin position="233"/>
        <end position="255"/>
    </location>
</feature>
<dbReference type="InterPro" id="IPR050638">
    <property type="entry name" value="AA-Vitamin_Transporters"/>
</dbReference>
<comment type="subcellular location">
    <subcellularLocation>
        <location evidence="1">Membrane</location>
        <topology evidence="1">Multi-pass membrane protein</topology>
    </subcellularLocation>
</comment>
<evidence type="ECO:0000256" key="6">
    <source>
        <dbReference type="SAM" id="Phobius"/>
    </source>
</evidence>
<feature type="domain" description="EamA" evidence="7">
    <location>
        <begin position="27"/>
        <end position="154"/>
    </location>
</feature>
<feature type="transmembrane region" description="Helical" evidence="6">
    <location>
        <begin position="85"/>
        <end position="103"/>
    </location>
</feature>
<dbReference type="AlphaFoldDB" id="A0A4Y8MS85"/>
<protein>
    <submittedName>
        <fullName evidence="8">DMT family transporter</fullName>
    </submittedName>
</protein>
<organism evidence="8 9">
    <name type="scientific">Paraburkholderia dipogonis</name>
    <dbReference type="NCBI Taxonomy" id="1211383"/>
    <lineage>
        <taxon>Bacteria</taxon>
        <taxon>Pseudomonadati</taxon>
        <taxon>Pseudomonadota</taxon>
        <taxon>Betaproteobacteria</taxon>
        <taxon>Burkholderiales</taxon>
        <taxon>Burkholderiaceae</taxon>
        <taxon>Paraburkholderia</taxon>
    </lineage>
</organism>
<keyword evidence="3 6" id="KW-0812">Transmembrane</keyword>
<dbReference type="EMBL" id="SNVI01000002">
    <property type="protein sequence ID" value="TFE40321.1"/>
    <property type="molecule type" value="Genomic_DNA"/>
</dbReference>
<keyword evidence="4 6" id="KW-1133">Transmembrane helix</keyword>
<evidence type="ECO:0000256" key="5">
    <source>
        <dbReference type="ARBA" id="ARBA00023136"/>
    </source>
</evidence>
<evidence type="ECO:0000256" key="2">
    <source>
        <dbReference type="ARBA" id="ARBA00007362"/>
    </source>
</evidence>